<evidence type="ECO:0000313" key="1">
    <source>
        <dbReference type="EMBL" id="AUH33822.1"/>
    </source>
</evidence>
<keyword evidence="2" id="KW-1185">Reference proteome</keyword>
<sequence length="112" mass="12930">MRFRTYTEAETIDAIDELTGERLVTFIRARIVQPVESEAGHIYREADLARLQLLCDLCETYELPEDSLSMVMSLVDQLNSMRGDMRALMQAVATEPDEVRTRIHTVIRQTRL</sequence>
<organism evidence="1 2">
    <name type="scientific">Paracoccus tegillarcae</name>
    <dbReference type="NCBI Taxonomy" id="1529068"/>
    <lineage>
        <taxon>Bacteria</taxon>
        <taxon>Pseudomonadati</taxon>
        <taxon>Pseudomonadota</taxon>
        <taxon>Alphaproteobacteria</taxon>
        <taxon>Rhodobacterales</taxon>
        <taxon>Paracoccaceae</taxon>
        <taxon>Paracoccus</taxon>
    </lineage>
</organism>
<dbReference type="EMBL" id="CP025408">
    <property type="protein sequence ID" value="AUH33822.1"/>
    <property type="molecule type" value="Genomic_DNA"/>
</dbReference>
<evidence type="ECO:0008006" key="3">
    <source>
        <dbReference type="Google" id="ProtNLM"/>
    </source>
</evidence>
<accession>A0A2K9F0D9</accession>
<gene>
    <name evidence="1" type="ORF">CUV01_10855</name>
</gene>
<dbReference type="Gene3D" id="1.10.1660.10">
    <property type="match status" value="1"/>
</dbReference>
<dbReference type="RefSeq" id="WP_101460488.1">
    <property type="nucleotide sequence ID" value="NZ_CP025408.1"/>
</dbReference>
<dbReference type="AlphaFoldDB" id="A0A2K9F0D9"/>
<dbReference type="Proteomes" id="UP000233742">
    <property type="component" value="Chromosome"/>
</dbReference>
<protein>
    <recommendedName>
        <fullName evidence="3">Chaperone modulatory protein CbpM</fullName>
    </recommendedName>
</protein>
<reference evidence="1 2" key="1">
    <citation type="submission" date="2017-12" db="EMBL/GenBank/DDBJ databases">
        <authorList>
            <person name="Hurst M.R.H."/>
        </authorList>
    </citation>
    <scope>NUCLEOTIDE SEQUENCE [LARGE SCALE GENOMIC DNA]</scope>
    <source>
        <strain evidence="1 2">BM15</strain>
    </source>
</reference>
<name>A0A2K9F0D9_9RHOB</name>
<dbReference type="OrthoDB" id="9800876at2"/>
<proteinExistence type="predicted"/>
<dbReference type="KEGG" id="paro:CUV01_10855"/>
<evidence type="ECO:0000313" key="2">
    <source>
        <dbReference type="Proteomes" id="UP000233742"/>
    </source>
</evidence>